<organism evidence="5">
    <name type="scientific">bioreactor metagenome</name>
    <dbReference type="NCBI Taxonomy" id="1076179"/>
    <lineage>
        <taxon>unclassified sequences</taxon>
        <taxon>metagenomes</taxon>
        <taxon>ecological metagenomes</taxon>
    </lineage>
</organism>
<dbReference type="GO" id="GO:0005524">
    <property type="term" value="F:ATP binding"/>
    <property type="evidence" value="ECO:0007669"/>
    <property type="project" value="UniProtKB-KW"/>
</dbReference>
<evidence type="ECO:0000256" key="3">
    <source>
        <dbReference type="ARBA" id="ARBA00022777"/>
    </source>
</evidence>
<protein>
    <submittedName>
        <fullName evidence="5">Acetate kinase</fullName>
        <ecNumber evidence="5">2.7.2.1</ecNumber>
    </submittedName>
</protein>
<evidence type="ECO:0000256" key="2">
    <source>
        <dbReference type="ARBA" id="ARBA00022741"/>
    </source>
</evidence>
<gene>
    <name evidence="5" type="primary">ackA_25</name>
    <name evidence="5" type="ORF">SDC9_72502</name>
</gene>
<dbReference type="PROSITE" id="PS01075">
    <property type="entry name" value="ACETATE_KINASE_1"/>
    <property type="match status" value="1"/>
</dbReference>
<dbReference type="PANTHER" id="PTHR21060:SF15">
    <property type="entry name" value="ACETATE KINASE-RELATED"/>
    <property type="match status" value="1"/>
</dbReference>
<dbReference type="CDD" id="cd24010">
    <property type="entry name" value="ASKHA_NBD_AcK_PK"/>
    <property type="match status" value="1"/>
</dbReference>
<dbReference type="InterPro" id="IPR004372">
    <property type="entry name" value="Ac/propionate_kinase"/>
</dbReference>
<keyword evidence="3 5" id="KW-0418">Kinase</keyword>
<dbReference type="PRINTS" id="PR00471">
    <property type="entry name" value="ACETATEKNASE"/>
</dbReference>
<dbReference type="PIRSF" id="PIRSF000722">
    <property type="entry name" value="Acetate_prop_kin"/>
    <property type="match status" value="1"/>
</dbReference>
<dbReference type="Gene3D" id="3.30.420.40">
    <property type="match status" value="2"/>
</dbReference>
<dbReference type="Pfam" id="PF00871">
    <property type="entry name" value="Acetate_kinase"/>
    <property type="match status" value="1"/>
</dbReference>
<dbReference type="PANTHER" id="PTHR21060">
    <property type="entry name" value="ACETATE KINASE"/>
    <property type="match status" value="1"/>
</dbReference>
<proteinExistence type="inferred from homology"/>
<reference evidence="5" key="1">
    <citation type="submission" date="2019-08" db="EMBL/GenBank/DDBJ databases">
        <authorList>
            <person name="Kucharzyk K."/>
            <person name="Murdoch R.W."/>
            <person name="Higgins S."/>
            <person name="Loffler F."/>
        </authorList>
    </citation>
    <scope>NUCLEOTIDE SEQUENCE</scope>
</reference>
<evidence type="ECO:0000313" key="5">
    <source>
        <dbReference type="EMBL" id="MPM26001.1"/>
    </source>
</evidence>
<dbReference type="InterPro" id="IPR000890">
    <property type="entry name" value="Aliphatic_acid_kin_short-chain"/>
</dbReference>
<dbReference type="InterPro" id="IPR023865">
    <property type="entry name" value="Aliphatic_acid_kinase_CS"/>
</dbReference>
<dbReference type="EMBL" id="VSSQ01004627">
    <property type="protein sequence ID" value="MPM26001.1"/>
    <property type="molecule type" value="Genomic_DNA"/>
</dbReference>
<dbReference type="SUPFAM" id="SSF53067">
    <property type="entry name" value="Actin-like ATPase domain"/>
    <property type="match status" value="2"/>
</dbReference>
<dbReference type="HAMAP" id="MF_00020">
    <property type="entry name" value="Acetate_kinase"/>
    <property type="match status" value="1"/>
</dbReference>
<dbReference type="GO" id="GO:0006083">
    <property type="term" value="P:acetate metabolic process"/>
    <property type="evidence" value="ECO:0007669"/>
    <property type="project" value="TreeGrafter"/>
</dbReference>
<dbReference type="PROSITE" id="PS01076">
    <property type="entry name" value="ACETATE_KINASE_2"/>
    <property type="match status" value="1"/>
</dbReference>
<accession>A0A644YDP3</accession>
<dbReference type="AlphaFoldDB" id="A0A644YDP3"/>
<keyword evidence="2" id="KW-0547">Nucleotide-binding</keyword>
<evidence type="ECO:0000256" key="4">
    <source>
        <dbReference type="ARBA" id="ARBA00022840"/>
    </source>
</evidence>
<dbReference type="EC" id="2.7.2.1" evidence="5"/>
<evidence type="ECO:0000256" key="1">
    <source>
        <dbReference type="ARBA" id="ARBA00022679"/>
    </source>
</evidence>
<keyword evidence="1 5" id="KW-0808">Transferase</keyword>
<dbReference type="GO" id="GO:0008776">
    <property type="term" value="F:acetate kinase activity"/>
    <property type="evidence" value="ECO:0007669"/>
    <property type="project" value="UniProtKB-EC"/>
</dbReference>
<name>A0A644YDP3_9ZZZZ</name>
<keyword evidence="4" id="KW-0067">ATP-binding</keyword>
<dbReference type="NCBIfam" id="TIGR00016">
    <property type="entry name" value="ackA"/>
    <property type="match status" value="1"/>
</dbReference>
<comment type="caution">
    <text evidence="5">The sequence shown here is derived from an EMBL/GenBank/DDBJ whole genome shotgun (WGS) entry which is preliminary data.</text>
</comment>
<sequence length="403" mass="43816">MTYILVINAGSSSLKYQLIDIDEEKIIAKGICERIGIAKSVLCYKPENGEQFEAEKPMKTHEDAIKLVLDVLTDKKIGVIEDMSCISAVGHRVLHGGEKYSAPVLIDDQVLEAIEECIPLGPLHNPANLMGIRGCMAAMPGVPMVAVFDTAWGQTMPKKAYMYALPYEAYTEHKVRRYGFHGTSHRYVSGRAIKKLEALGMKKEDTRVITCHLGNGSSLSAVKGGKCVDTSMGLTPLEGVPMGTRCGSIDPAIMPYLMGRTGMSAQEMDTYMNKKSGMLGLSGVSSDFRDLAAATKAGNERAALARELFCYKVKQYIGAYAASLGGVDAIVLTAGVGENDPFIREMILEGLEYLGMDMDYDYNKSCPRGKEVEISKPTSKVHVYVIPTDEEMTIAHDTAALAL</sequence>
<dbReference type="InterPro" id="IPR043129">
    <property type="entry name" value="ATPase_NBD"/>
</dbReference>